<keyword evidence="12" id="KW-1185">Reference proteome</keyword>
<feature type="transmembrane region" description="Helical" evidence="9">
    <location>
        <begin position="100"/>
        <end position="118"/>
    </location>
</feature>
<dbReference type="PANTHER" id="PTHR42643">
    <property type="entry name" value="IONOTROPIC RECEPTOR 20A-RELATED"/>
    <property type="match status" value="1"/>
</dbReference>
<evidence type="ECO:0000256" key="8">
    <source>
        <dbReference type="ARBA" id="ARBA00023180"/>
    </source>
</evidence>
<feature type="transmembrane region" description="Helical" evidence="9">
    <location>
        <begin position="530"/>
        <end position="550"/>
    </location>
</feature>
<evidence type="ECO:0000259" key="10">
    <source>
        <dbReference type="Pfam" id="PF00060"/>
    </source>
</evidence>
<evidence type="ECO:0000256" key="6">
    <source>
        <dbReference type="ARBA" id="ARBA00023136"/>
    </source>
</evidence>
<evidence type="ECO:0000256" key="9">
    <source>
        <dbReference type="SAM" id="Phobius"/>
    </source>
</evidence>
<feature type="domain" description="Ionotropic glutamate receptor C-terminal" evidence="10">
    <location>
        <begin position="286"/>
        <end position="420"/>
    </location>
</feature>
<evidence type="ECO:0000256" key="2">
    <source>
        <dbReference type="ARBA" id="ARBA00008685"/>
    </source>
</evidence>
<evidence type="ECO:0000256" key="5">
    <source>
        <dbReference type="ARBA" id="ARBA00022989"/>
    </source>
</evidence>
<keyword evidence="4 9" id="KW-0812">Transmembrane</keyword>
<accession>A0AAD8ETC8</accession>
<keyword evidence="8" id="KW-0325">Glycoprotein</keyword>
<evidence type="ECO:0000313" key="12">
    <source>
        <dbReference type="Proteomes" id="UP001233999"/>
    </source>
</evidence>
<name>A0AAD8ETC8_DIPPU</name>
<comment type="similarity">
    <text evidence="2">Belongs to the glutamate-gated ion channel (TC 1.A.10.1) family.</text>
</comment>
<evidence type="ECO:0000256" key="7">
    <source>
        <dbReference type="ARBA" id="ARBA00023170"/>
    </source>
</evidence>
<evidence type="ECO:0000313" key="11">
    <source>
        <dbReference type="EMBL" id="KAJ9600972.1"/>
    </source>
</evidence>
<gene>
    <name evidence="11" type="ORF">L9F63_000867</name>
</gene>
<comment type="caution">
    <text evidence="11">The sequence shown here is derived from an EMBL/GenBank/DDBJ whole genome shotgun (WGS) entry which is preliminary data.</text>
</comment>
<keyword evidence="6 9" id="KW-0472">Membrane</keyword>
<sequence length="569" mass="66681">MTGELLEGIKGICNQFFKPERKCPSAIRNTSYGEAQNRIIKFIQSLESWTITVETLTSGYRYYYEKFDAFIFILLAKDFRNEVDRQRNIMQNLSIRNAKVLVIILGYVEIINYIFVVMEEFSLYESLVIRPDQYDSVEILTWNYTSCGNFLGHISFLGTCREINLFPNILKIPQRPNMYRNCNMQMSTFHNPPFTITSTHHRLVDGIEFRLIKIISTHLNFDVVNAHFRALCRRQIIGFAFDYRLKYYVNPITYMQRYYTMRYTWFVPRAESFPHISSLTRVFKPDTWACVLLSMILVTLALKILSMVNSTEYVAFFLNTCSVFLNVSIKQQPRDVRIRTVFFSWILFSVFFTTIFQAFMTSFFTEPGTKHQVDTIQELEESNLKLSFTRRAGGIDCWRIFIANKPDFLAFKESCPMYKYFLQNPNVAILSNEEIFMYYFRMMGKLDMADTFHKFNSEAINIHLTLNMDSTSVYLPQLNDIVKRVVEAGIMEKMVDDVVDPSGIRQRVTSRNNVLNNFVPLSLFHTFSCFFYLTLGLTLSVTVFIAEIFVSKHVTTLRVNPSQSFYPNK</sequence>
<feature type="transmembrane region" description="Helical" evidence="9">
    <location>
        <begin position="341"/>
        <end position="360"/>
    </location>
</feature>
<keyword evidence="5 9" id="KW-1133">Transmembrane helix</keyword>
<dbReference type="GO" id="GO:0015276">
    <property type="term" value="F:ligand-gated monoatomic ion channel activity"/>
    <property type="evidence" value="ECO:0007669"/>
    <property type="project" value="InterPro"/>
</dbReference>
<evidence type="ECO:0000256" key="3">
    <source>
        <dbReference type="ARBA" id="ARBA00022475"/>
    </source>
</evidence>
<evidence type="ECO:0000256" key="1">
    <source>
        <dbReference type="ARBA" id="ARBA00004651"/>
    </source>
</evidence>
<dbReference type="AlphaFoldDB" id="A0AAD8ETC8"/>
<dbReference type="InterPro" id="IPR001320">
    <property type="entry name" value="Iontro_rcpt_C"/>
</dbReference>
<protein>
    <recommendedName>
        <fullName evidence="10">Ionotropic glutamate receptor C-terminal domain-containing protein</fullName>
    </recommendedName>
</protein>
<feature type="transmembrane region" description="Helical" evidence="9">
    <location>
        <begin position="313"/>
        <end position="329"/>
    </location>
</feature>
<keyword evidence="3" id="KW-1003">Cell membrane</keyword>
<dbReference type="PANTHER" id="PTHR42643:SF24">
    <property type="entry name" value="IONOTROPIC RECEPTOR 60A"/>
    <property type="match status" value="1"/>
</dbReference>
<dbReference type="GO" id="GO:0005886">
    <property type="term" value="C:plasma membrane"/>
    <property type="evidence" value="ECO:0007669"/>
    <property type="project" value="UniProtKB-SubCell"/>
</dbReference>
<dbReference type="Pfam" id="PF00060">
    <property type="entry name" value="Lig_chan"/>
    <property type="match status" value="1"/>
</dbReference>
<evidence type="ECO:0000256" key="4">
    <source>
        <dbReference type="ARBA" id="ARBA00022692"/>
    </source>
</evidence>
<dbReference type="InterPro" id="IPR052192">
    <property type="entry name" value="Insect_Ionotropic_Sensory_Rcpt"/>
</dbReference>
<dbReference type="EMBL" id="JASPKZ010000039">
    <property type="protein sequence ID" value="KAJ9600972.1"/>
    <property type="molecule type" value="Genomic_DNA"/>
</dbReference>
<reference evidence="11" key="1">
    <citation type="journal article" date="2023" name="IScience">
        <title>Live-bearing cockroach genome reveals convergent evolutionary mechanisms linked to viviparity in insects and beyond.</title>
        <authorList>
            <person name="Fouks B."/>
            <person name="Harrison M.C."/>
            <person name="Mikhailova A.A."/>
            <person name="Marchal E."/>
            <person name="English S."/>
            <person name="Carruthers M."/>
            <person name="Jennings E.C."/>
            <person name="Chiamaka E.L."/>
            <person name="Frigard R.A."/>
            <person name="Pippel M."/>
            <person name="Attardo G.M."/>
            <person name="Benoit J.B."/>
            <person name="Bornberg-Bauer E."/>
            <person name="Tobe S.S."/>
        </authorList>
    </citation>
    <scope>NUCLEOTIDE SEQUENCE</scope>
    <source>
        <strain evidence="11">Stay&amp;Tobe</strain>
    </source>
</reference>
<comment type="subcellular location">
    <subcellularLocation>
        <location evidence="1">Cell membrane</location>
        <topology evidence="1">Multi-pass membrane protein</topology>
    </subcellularLocation>
</comment>
<dbReference type="GO" id="GO:0050906">
    <property type="term" value="P:detection of stimulus involved in sensory perception"/>
    <property type="evidence" value="ECO:0007669"/>
    <property type="project" value="UniProtKB-ARBA"/>
</dbReference>
<dbReference type="Gene3D" id="1.10.287.70">
    <property type="match status" value="1"/>
</dbReference>
<dbReference type="Proteomes" id="UP001233999">
    <property type="component" value="Unassembled WGS sequence"/>
</dbReference>
<reference evidence="11" key="2">
    <citation type="submission" date="2023-05" db="EMBL/GenBank/DDBJ databases">
        <authorList>
            <person name="Fouks B."/>
        </authorList>
    </citation>
    <scope>NUCLEOTIDE SEQUENCE</scope>
    <source>
        <strain evidence="11">Stay&amp;Tobe</strain>
        <tissue evidence="11">Testes</tissue>
    </source>
</reference>
<proteinExistence type="inferred from homology"/>
<keyword evidence="7" id="KW-0675">Receptor</keyword>
<organism evidence="11 12">
    <name type="scientific">Diploptera punctata</name>
    <name type="common">Pacific beetle cockroach</name>
    <dbReference type="NCBI Taxonomy" id="6984"/>
    <lineage>
        <taxon>Eukaryota</taxon>
        <taxon>Metazoa</taxon>
        <taxon>Ecdysozoa</taxon>
        <taxon>Arthropoda</taxon>
        <taxon>Hexapoda</taxon>
        <taxon>Insecta</taxon>
        <taxon>Pterygota</taxon>
        <taxon>Neoptera</taxon>
        <taxon>Polyneoptera</taxon>
        <taxon>Dictyoptera</taxon>
        <taxon>Blattodea</taxon>
        <taxon>Blaberoidea</taxon>
        <taxon>Blaberidae</taxon>
        <taxon>Diplopterinae</taxon>
        <taxon>Diploptera</taxon>
    </lineage>
</organism>